<evidence type="ECO:0000313" key="3">
    <source>
        <dbReference type="Proteomes" id="UP000589896"/>
    </source>
</evidence>
<protein>
    <submittedName>
        <fullName evidence="2">Uncharacterized protein</fullName>
    </submittedName>
</protein>
<name>A0A7Z0TY18_9GAMM</name>
<dbReference type="AlphaFoldDB" id="A0A7Z0TY18"/>
<organism evidence="2 3">
    <name type="scientific">Luteimonas deserti</name>
    <dbReference type="NCBI Taxonomy" id="2752306"/>
    <lineage>
        <taxon>Bacteria</taxon>
        <taxon>Pseudomonadati</taxon>
        <taxon>Pseudomonadota</taxon>
        <taxon>Gammaproteobacteria</taxon>
        <taxon>Lysobacterales</taxon>
        <taxon>Lysobacteraceae</taxon>
        <taxon>Luteimonas</taxon>
    </lineage>
</organism>
<evidence type="ECO:0000313" key="2">
    <source>
        <dbReference type="EMBL" id="NYZ61912.1"/>
    </source>
</evidence>
<comment type="caution">
    <text evidence="2">The sequence shown here is derived from an EMBL/GenBank/DDBJ whole genome shotgun (WGS) entry which is preliminary data.</text>
</comment>
<reference evidence="2 3" key="1">
    <citation type="submission" date="2020-07" db="EMBL/GenBank/DDBJ databases">
        <title>isolation of Luteimonas sp. SJ-16.</title>
        <authorList>
            <person name="Huang X.-X."/>
            <person name="Xu L."/>
            <person name="Sun J.-Q."/>
        </authorList>
    </citation>
    <scope>NUCLEOTIDE SEQUENCE [LARGE SCALE GENOMIC DNA]</scope>
    <source>
        <strain evidence="2 3">SJ-16</strain>
    </source>
</reference>
<feature type="region of interest" description="Disordered" evidence="1">
    <location>
        <begin position="1"/>
        <end position="20"/>
    </location>
</feature>
<keyword evidence="3" id="KW-1185">Reference proteome</keyword>
<proteinExistence type="predicted"/>
<evidence type="ECO:0000256" key="1">
    <source>
        <dbReference type="SAM" id="MobiDB-lite"/>
    </source>
</evidence>
<dbReference type="EMBL" id="JACCJZ010000010">
    <property type="protein sequence ID" value="NYZ61912.1"/>
    <property type="molecule type" value="Genomic_DNA"/>
</dbReference>
<feature type="compositionally biased region" description="Polar residues" evidence="1">
    <location>
        <begin position="1"/>
        <end position="17"/>
    </location>
</feature>
<dbReference type="Proteomes" id="UP000589896">
    <property type="component" value="Unassembled WGS sequence"/>
</dbReference>
<dbReference type="RefSeq" id="WP_180544020.1">
    <property type="nucleotide sequence ID" value="NZ_JACCJZ010000010.1"/>
</dbReference>
<sequence>MAPTNRQQQQLSPSTLDPDQVDADELLAHRYQAGLFDAPYYSAGRLWDDYVPAYRLGQAGQRRHAGRAFADIEPHLAAEWDAVRGQSRLGWVEARGAVEHAWERGAQDVAVPHDGRAGNTGFEDG</sequence>
<accession>A0A7Z0TY18</accession>
<gene>
    <name evidence="2" type="ORF">H0E82_03905</name>
</gene>